<evidence type="ECO:0000313" key="1">
    <source>
        <dbReference type="EMBL" id="KKN57756.1"/>
    </source>
</evidence>
<name>A0A0F9U923_9ZZZZ</name>
<dbReference type="EMBL" id="LAZR01000790">
    <property type="protein sequence ID" value="KKN57756.1"/>
    <property type="molecule type" value="Genomic_DNA"/>
</dbReference>
<organism evidence="1">
    <name type="scientific">marine sediment metagenome</name>
    <dbReference type="NCBI Taxonomy" id="412755"/>
    <lineage>
        <taxon>unclassified sequences</taxon>
        <taxon>metagenomes</taxon>
        <taxon>ecological metagenomes</taxon>
    </lineage>
</organism>
<proteinExistence type="predicted"/>
<dbReference type="AlphaFoldDB" id="A0A0F9U923"/>
<reference evidence="1" key="1">
    <citation type="journal article" date="2015" name="Nature">
        <title>Complex archaea that bridge the gap between prokaryotes and eukaryotes.</title>
        <authorList>
            <person name="Spang A."/>
            <person name="Saw J.H."/>
            <person name="Jorgensen S.L."/>
            <person name="Zaremba-Niedzwiedzka K."/>
            <person name="Martijn J."/>
            <person name="Lind A.E."/>
            <person name="van Eijk R."/>
            <person name="Schleper C."/>
            <person name="Guy L."/>
            <person name="Ettema T.J."/>
        </authorList>
    </citation>
    <scope>NUCLEOTIDE SEQUENCE</scope>
</reference>
<protein>
    <submittedName>
        <fullName evidence="1">Uncharacterized protein</fullName>
    </submittedName>
</protein>
<comment type="caution">
    <text evidence="1">The sequence shown here is derived from an EMBL/GenBank/DDBJ whole genome shotgun (WGS) entry which is preliminary data.</text>
</comment>
<accession>A0A0F9U923</accession>
<sequence>MEISKSRSSLIDGDLGLRRGIFSKYLSSKQKDIKLDM</sequence>
<gene>
    <name evidence="1" type="ORF">LCGC14_0558830</name>
</gene>